<feature type="domain" description="Uracil-DNA glycosylase-like" evidence="11">
    <location>
        <begin position="57"/>
        <end position="216"/>
    </location>
</feature>
<evidence type="ECO:0000259" key="11">
    <source>
        <dbReference type="SMART" id="SM00986"/>
    </source>
</evidence>
<keyword evidence="13" id="KW-1185">Reference proteome</keyword>
<dbReference type="SMART" id="SM00987">
    <property type="entry name" value="UreE_C"/>
    <property type="match status" value="1"/>
</dbReference>
<dbReference type="PANTHER" id="PTHR11264">
    <property type="entry name" value="URACIL-DNA GLYCOSYLASE"/>
    <property type="match status" value="1"/>
</dbReference>
<dbReference type="SMART" id="SM00986">
    <property type="entry name" value="UDG"/>
    <property type="match status" value="1"/>
</dbReference>
<dbReference type="NCBIfam" id="NF003589">
    <property type="entry name" value="PRK05254.1-2"/>
    <property type="match status" value="1"/>
</dbReference>
<evidence type="ECO:0000256" key="6">
    <source>
        <dbReference type="ARBA" id="ARBA00022801"/>
    </source>
</evidence>
<dbReference type="EC" id="3.2.2.27" evidence="4 8"/>
<evidence type="ECO:0000256" key="10">
    <source>
        <dbReference type="RuleBase" id="RU003780"/>
    </source>
</evidence>
<dbReference type="PANTHER" id="PTHR11264:SF0">
    <property type="entry name" value="URACIL-DNA GLYCOSYLASE"/>
    <property type="match status" value="1"/>
</dbReference>
<evidence type="ECO:0000256" key="3">
    <source>
        <dbReference type="ARBA" id="ARBA00008184"/>
    </source>
</evidence>
<reference evidence="13" key="1">
    <citation type="journal article" date="2019" name="Int. J. Syst. Evol. Microbiol.">
        <title>The Global Catalogue of Microorganisms (GCM) 10K type strain sequencing project: providing services to taxonomists for standard genome sequencing and annotation.</title>
        <authorList>
            <consortium name="The Broad Institute Genomics Platform"/>
            <consortium name="The Broad Institute Genome Sequencing Center for Infectious Disease"/>
            <person name="Wu L."/>
            <person name="Ma J."/>
        </authorList>
    </citation>
    <scope>NUCLEOTIDE SEQUENCE [LARGE SCALE GENOMIC DNA]</scope>
    <source>
        <strain evidence="13">JCM 17939</strain>
    </source>
</reference>
<keyword evidence="7 8" id="KW-0234">DNA repair</keyword>
<dbReference type="Gene3D" id="3.40.470.10">
    <property type="entry name" value="Uracil-DNA glycosylase-like domain"/>
    <property type="match status" value="1"/>
</dbReference>
<comment type="subcellular location">
    <subcellularLocation>
        <location evidence="8">Cytoplasm</location>
    </subcellularLocation>
</comment>
<dbReference type="NCBIfam" id="NF003591">
    <property type="entry name" value="PRK05254.1-4"/>
    <property type="match status" value="1"/>
</dbReference>
<evidence type="ECO:0000256" key="8">
    <source>
        <dbReference type="HAMAP-Rule" id="MF_00148"/>
    </source>
</evidence>
<evidence type="ECO:0000256" key="9">
    <source>
        <dbReference type="PROSITE-ProRule" id="PRU10072"/>
    </source>
</evidence>
<evidence type="ECO:0000256" key="1">
    <source>
        <dbReference type="ARBA" id="ARBA00001400"/>
    </source>
</evidence>
<dbReference type="InterPro" id="IPR002043">
    <property type="entry name" value="UDG_fam1"/>
</dbReference>
<dbReference type="EMBL" id="BAABHK010000004">
    <property type="protein sequence ID" value="GAA4626096.1"/>
    <property type="molecule type" value="Genomic_DNA"/>
</dbReference>
<dbReference type="PROSITE" id="PS00130">
    <property type="entry name" value="U_DNA_GLYCOSYLASE"/>
    <property type="match status" value="1"/>
</dbReference>
<dbReference type="HAMAP" id="MF_00148">
    <property type="entry name" value="UDG"/>
    <property type="match status" value="1"/>
</dbReference>
<keyword evidence="6 8" id="KW-0378">Hydrolase</keyword>
<protein>
    <recommendedName>
        <fullName evidence="4 8">Uracil-DNA glycosylase</fullName>
        <shortName evidence="8">UDG</shortName>
        <ecNumber evidence="4 8">3.2.2.27</ecNumber>
    </recommendedName>
</protein>
<dbReference type="NCBIfam" id="NF003588">
    <property type="entry name" value="PRK05254.1-1"/>
    <property type="match status" value="1"/>
</dbReference>
<sequence>MRRMSFDLLELLPDAWRERVEPLLDPDATRRLGDFVAAEYDAGTVYPPLPDLFSAFRLCGPDDARVLILGQDPYHGPGQAHGLSFSVRPGVRIPPSLRNVFKELHEDLGVPVPSTGDLTPWAERGVLLLNAVLTVRAGKAGSHAGKGWEEFTDAVIRALDAKSERVVFVLWGAYARKKRDLVTGAQHAVFEAGHPSPMNPRGFLGSRPFSAVNKALADAGLPEIDWTLETPA</sequence>
<evidence type="ECO:0000256" key="4">
    <source>
        <dbReference type="ARBA" id="ARBA00012030"/>
    </source>
</evidence>
<dbReference type="Pfam" id="PF03167">
    <property type="entry name" value="UDG"/>
    <property type="match status" value="1"/>
</dbReference>
<evidence type="ECO:0000256" key="7">
    <source>
        <dbReference type="ARBA" id="ARBA00023204"/>
    </source>
</evidence>
<dbReference type="SUPFAM" id="SSF52141">
    <property type="entry name" value="Uracil-DNA glycosylase-like"/>
    <property type="match status" value="1"/>
</dbReference>
<dbReference type="CDD" id="cd10027">
    <property type="entry name" value="UDG-F1-like"/>
    <property type="match status" value="1"/>
</dbReference>
<comment type="similarity">
    <text evidence="3 8 10">Belongs to the uracil-DNA glycosylase (UDG) superfamily. UNG family.</text>
</comment>
<evidence type="ECO:0000313" key="13">
    <source>
        <dbReference type="Proteomes" id="UP001501442"/>
    </source>
</evidence>
<name>A0ABP8U826_9ACTN</name>
<gene>
    <name evidence="8" type="primary">ung</name>
    <name evidence="12" type="ORF">GCM10023196_032910</name>
</gene>
<dbReference type="NCBIfam" id="TIGR00628">
    <property type="entry name" value="ung"/>
    <property type="match status" value="1"/>
</dbReference>
<evidence type="ECO:0000313" key="12">
    <source>
        <dbReference type="EMBL" id="GAA4626096.1"/>
    </source>
</evidence>
<evidence type="ECO:0000256" key="2">
    <source>
        <dbReference type="ARBA" id="ARBA00002631"/>
    </source>
</evidence>
<proteinExistence type="inferred from homology"/>
<evidence type="ECO:0000256" key="5">
    <source>
        <dbReference type="ARBA" id="ARBA00022763"/>
    </source>
</evidence>
<comment type="caution">
    <text evidence="12">The sequence shown here is derived from an EMBL/GenBank/DDBJ whole genome shotgun (WGS) entry which is preliminary data.</text>
</comment>
<feature type="active site" description="Proton acceptor" evidence="8 9">
    <location>
        <position position="72"/>
    </location>
</feature>
<dbReference type="InterPro" id="IPR018085">
    <property type="entry name" value="Ura-DNA_Glyclase_AS"/>
</dbReference>
<comment type="catalytic activity">
    <reaction evidence="1 8 10">
        <text>Hydrolyzes single-stranded DNA or mismatched double-stranded DNA and polynucleotides, releasing free uracil.</text>
        <dbReference type="EC" id="3.2.2.27"/>
    </reaction>
</comment>
<comment type="function">
    <text evidence="2 8 10">Excises uracil residues from the DNA which can arise as a result of misincorporation of dUMP residues by DNA polymerase or due to deamination of cytosine.</text>
</comment>
<keyword evidence="8" id="KW-0963">Cytoplasm</keyword>
<dbReference type="Proteomes" id="UP001501442">
    <property type="component" value="Unassembled WGS sequence"/>
</dbReference>
<dbReference type="InterPro" id="IPR036895">
    <property type="entry name" value="Uracil-DNA_glycosylase-like_sf"/>
</dbReference>
<organism evidence="12 13">
    <name type="scientific">Actinoallomurus vinaceus</name>
    <dbReference type="NCBI Taxonomy" id="1080074"/>
    <lineage>
        <taxon>Bacteria</taxon>
        <taxon>Bacillati</taxon>
        <taxon>Actinomycetota</taxon>
        <taxon>Actinomycetes</taxon>
        <taxon>Streptosporangiales</taxon>
        <taxon>Thermomonosporaceae</taxon>
        <taxon>Actinoallomurus</taxon>
    </lineage>
</organism>
<accession>A0ABP8U826</accession>
<keyword evidence="5 8" id="KW-0227">DNA damage</keyword>
<dbReference type="NCBIfam" id="NF003592">
    <property type="entry name" value="PRK05254.1-5"/>
    <property type="match status" value="1"/>
</dbReference>
<dbReference type="InterPro" id="IPR005122">
    <property type="entry name" value="Uracil-DNA_glycosylase-like"/>
</dbReference>